<accession>A0A164T8T3</accession>
<name>A0A164T8T3_9AGAM</name>
<organism evidence="1 2">
    <name type="scientific">Sistotremastrum niveocremeum HHB9708</name>
    <dbReference type="NCBI Taxonomy" id="1314777"/>
    <lineage>
        <taxon>Eukaryota</taxon>
        <taxon>Fungi</taxon>
        <taxon>Dikarya</taxon>
        <taxon>Basidiomycota</taxon>
        <taxon>Agaricomycotina</taxon>
        <taxon>Agaricomycetes</taxon>
        <taxon>Sistotremastrales</taxon>
        <taxon>Sistotremastraceae</taxon>
        <taxon>Sertulicium</taxon>
        <taxon>Sertulicium niveocremeum</taxon>
    </lineage>
</organism>
<protein>
    <submittedName>
        <fullName evidence="1">Uncharacterized protein</fullName>
    </submittedName>
</protein>
<keyword evidence="2" id="KW-1185">Reference proteome</keyword>
<dbReference type="Proteomes" id="UP000076722">
    <property type="component" value="Unassembled WGS sequence"/>
</dbReference>
<dbReference type="EMBL" id="KV419411">
    <property type="protein sequence ID" value="KZS92164.1"/>
    <property type="molecule type" value="Genomic_DNA"/>
</dbReference>
<gene>
    <name evidence="1" type="ORF">SISNIDRAFT_467024</name>
</gene>
<reference evidence="1 2" key="1">
    <citation type="journal article" date="2016" name="Mol. Biol. Evol.">
        <title>Comparative Genomics of Early-Diverging Mushroom-Forming Fungi Provides Insights into the Origins of Lignocellulose Decay Capabilities.</title>
        <authorList>
            <person name="Nagy L.G."/>
            <person name="Riley R."/>
            <person name="Tritt A."/>
            <person name="Adam C."/>
            <person name="Daum C."/>
            <person name="Floudas D."/>
            <person name="Sun H."/>
            <person name="Yadav J.S."/>
            <person name="Pangilinan J."/>
            <person name="Larsson K.H."/>
            <person name="Matsuura K."/>
            <person name="Barry K."/>
            <person name="Labutti K."/>
            <person name="Kuo R."/>
            <person name="Ohm R.A."/>
            <person name="Bhattacharya S.S."/>
            <person name="Shirouzu T."/>
            <person name="Yoshinaga Y."/>
            <person name="Martin F.M."/>
            <person name="Grigoriev I.V."/>
            <person name="Hibbett D.S."/>
        </authorList>
    </citation>
    <scope>NUCLEOTIDE SEQUENCE [LARGE SCALE GENOMIC DNA]</scope>
    <source>
        <strain evidence="1 2">HHB9708</strain>
    </source>
</reference>
<sequence length="249" mass="28151">MSLSPPDEYIHCTDTGQMEGADIELDLCLQSEGDTSPTAEIDKVQTSIAQISPIPGLEGVVDLIEHADRSLLSLKQSKARCETILQGCIQIWALVKEADRTKSETYLEDLRAYTVENLHKGRDLEHWTDQNKSKVWWIVNRRMVDKRMESHSLSVQKMLELLITHRILQSGIQLDAVGGKLDSIDEKLVNMDDLLIRFTKNFIVSTDAEQADADLSACSSNQIDKQLSPADESEVRKAMVWLVDWTFFC</sequence>
<evidence type="ECO:0000313" key="2">
    <source>
        <dbReference type="Proteomes" id="UP000076722"/>
    </source>
</evidence>
<proteinExistence type="predicted"/>
<evidence type="ECO:0000313" key="1">
    <source>
        <dbReference type="EMBL" id="KZS92164.1"/>
    </source>
</evidence>
<dbReference type="AlphaFoldDB" id="A0A164T8T3"/>